<sequence>MMEDEFYKIDFVFDDGFYRLVITDKETGEKISPYSSSLDSLKEFVEGYLDDIIRKIEDVEHNYGLAFYVCGFNGDAQSDFIKSCAEAEVFVF</sequence>
<name>A0ABT7LSX3_9STRE</name>
<keyword evidence="2" id="KW-1185">Reference proteome</keyword>
<protein>
    <submittedName>
        <fullName evidence="1">Uncharacterized protein</fullName>
    </submittedName>
</protein>
<dbReference type="Proteomes" id="UP001529255">
    <property type="component" value="Unassembled WGS sequence"/>
</dbReference>
<accession>A0ABT7LSX3</accession>
<evidence type="ECO:0000313" key="1">
    <source>
        <dbReference type="EMBL" id="MDL5042628.1"/>
    </source>
</evidence>
<organism evidence="1 2">
    <name type="scientific">Streptococcus raffinosi</name>
    <dbReference type="NCBI Taxonomy" id="3053355"/>
    <lineage>
        <taxon>Bacteria</taxon>
        <taxon>Bacillati</taxon>
        <taxon>Bacillota</taxon>
        <taxon>Bacilli</taxon>
        <taxon>Lactobacillales</taxon>
        <taxon>Streptococcaceae</taxon>
        <taxon>Streptococcus</taxon>
    </lineage>
</organism>
<dbReference type="EMBL" id="JASUZV010000001">
    <property type="protein sequence ID" value="MDL5042628.1"/>
    <property type="molecule type" value="Genomic_DNA"/>
</dbReference>
<comment type="caution">
    <text evidence="1">The sequence shown here is derived from an EMBL/GenBank/DDBJ whole genome shotgun (WGS) entry which is preliminary data.</text>
</comment>
<proteinExistence type="predicted"/>
<evidence type="ECO:0000313" key="2">
    <source>
        <dbReference type="Proteomes" id="UP001529255"/>
    </source>
</evidence>
<dbReference type="RefSeq" id="WP_285955301.1">
    <property type="nucleotide sequence ID" value="NZ_JASUZV010000001.1"/>
</dbReference>
<reference evidence="1 2" key="1">
    <citation type="submission" date="2023-06" db="EMBL/GenBank/DDBJ databases">
        <title>A potential novel species of Streptococcus isolated from human milk sample.</title>
        <authorList>
            <person name="Nguyen H.V."/>
            <person name="Trinh A.T.V."/>
            <person name="Hoang A.T.L."/>
            <person name="Bui L.N.H."/>
            <person name="Tran Q.T.L."/>
            <person name="Trinh T."/>
        </authorList>
    </citation>
    <scope>NUCLEOTIDE SEQUENCE [LARGE SCALE GENOMIC DNA]</scope>
    <source>
        <strain evidence="1 2">VTCC 12812</strain>
    </source>
</reference>
<gene>
    <name evidence="1" type="ORF">QRD39_00690</name>
</gene>